<feature type="chain" id="PRO_5040340886" evidence="2">
    <location>
        <begin position="20"/>
        <end position="292"/>
    </location>
</feature>
<keyword evidence="2" id="KW-0732">Signal</keyword>
<dbReference type="InterPro" id="IPR021476">
    <property type="entry name" value="Egh16-like"/>
</dbReference>
<feature type="region of interest" description="Disordered" evidence="1">
    <location>
        <begin position="232"/>
        <end position="292"/>
    </location>
</feature>
<evidence type="ECO:0000256" key="2">
    <source>
        <dbReference type="SAM" id="SignalP"/>
    </source>
</evidence>
<dbReference type="EMBL" id="JAGIXG020000017">
    <property type="protein sequence ID" value="KAI6781964.1"/>
    <property type="molecule type" value="Genomic_DNA"/>
</dbReference>
<dbReference type="Pfam" id="PF11327">
    <property type="entry name" value="Egh16-like"/>
    <property type="match status" value="1"/>
</dbReference>
<evidence type="ECO:0000313" key="3">
    <source>
        <dbReference type="EMBL" id="KAI6781964.1"/>
    </source>
</evidence>
<sequence length="292" mass="30311">MHFSARSVALTAFGTLVAGHGAIIAATGDMGGSGMAIGIDPSTPRDGTRDEPFQQDTTVFDGDAEFSCGETDQTAEDDDINDIESGVAKVMSMANNSLPQVSQGGELAMTLHQVNGDGAGPYVCMIDATGTGTNWVAMDITQQVPGERGRNRDGDATDFPLTVNIAQDQVCMGNVAGMDNVCMVRCQNPQGPFGGCVPIQMGGNVTAATNPVMSQTGGTAEDDVDAIVEAAEDAEDGRGGGGSRGGLFSLFNRSKASQMSEAKRERLQNQEAVRAKRLARKQAARAAQAAQD</sequence>
<proteinExistence type="predicted"/>
<organism evidence="3 4">
    <name type="scientific">Emericellopsis cladophorae</name>
    <dbReference type="NCBI Taxonomy" id="2686198"/>
    <lineage>
        <taxon>Eukaryota</taxon>
        <taxon>Fungi</taxon>
        <taxon>Dikarya</taxon>
        <taxon>Ascomycota</taxon>
        <taxon>Pezizomycotina</taxon>
        <taxon>Sordariomycetes</taxon>
        <taxon>Hypocreomycetidae</taxon>
        <taxon>Hypocreales</taxon>
        <taxon>Bionectriaceae</taxon>
        <taxon>Emericellopsis</taxon>
    </lineage>
</organism>
<gene>
    <name evidence="3" type="ORF">J7T54_005175</name>
</gene>
<accession>A0A9P9Y2X0</accession>
<protein>
    <submittedName>
        <fullName evidence="3">Uncharacterized protein</fullName>
    </submittedName>
</protein>
<comment type="caution">
    <text evidence="3">The sequence shown here is derived from an EMBL/GenBank/DDBJ whole genome shotgun (WGS) entry which is preliminary data.</text>
</comment>
<dbReference type="GeneID" id="75831660"/>
<dbReference type="OrthoDB" id="5418436at2759"/>
<dbReference type="AlphaFoldDB" id="A0A9P9Y2X0"/>
<dbReference type="PANTHER" id="PTHR34618">
    <property type="entry name" value="SURFACE PROTEIN MAS1, PUTATIVE-RELATED"/>
    <property type="match status" value="1"/>
</dbReference>
<dbReference type="PANTHER" id="PTHR34618:SF4">
    <property type="entry name" value="CAS1"/>
    <property type="match status" value="1"/>
</dbReference>
<dbReference type="RefSeq" id="XP_051362820.1">
    <property type="nucleotide sequence ID" value="XM_051505919.1"/>
</dbReference>
<evidence type="ECO:0000313" key="4">
    <source>
        <dbReference type="Proteomes" id="UP001055219"/>
    </source>
</evidence>
<reference evidence="3" key="1">
    <citation type="journal article" date="2021" name="J Fungi (Basel)">
        <title>Genomic and Metabolomic Analyses of the Marine Fungus Emericellopsis cladophorae: Insights into Saltwater Adaptability Mechanisms and Its Biosynthetic Potential.</title>
        <authorList>
            <person name="Goncalves M.F.M."/>
            <person name="Hilario S."/>
            <person name="Van de Peer Y."/>
            <person name="Esteves A.C."/>
            <person name="Alves A."/>
        </authorList>
    </citation>
    <scope>NUCLEOTIDE SEQUENCE</scope>
    <source>
        <strain evidence="3">MUM 19.33</strain>
    </source>
</reference>
<reference evidence="3" key="2">
    <citation type="submission" date="2022-07" db="EMBL/GenBank/DDBJ databases">
        <authorList>
            <person name="Goncalves M.F.M."/>
            <person name="Hilario S."/>
            <person name="Van De Peer Y."/>
            <person name="Esteves A.C."/>
            <person name="Alves A."/>
        </authorList>
    </citation>
    <scope>NUCLEOTIDE SEQUENCE</scope>
    <source>
        <strain evidence="3">MUM 19.33</strain>
    </source>
</reference>
<name>A0A9P9Y2X0_9HYPO</name>
<keyword evidence="4" id="KW-1185">Reference proteome</keyword>
<evidence type="ECO:0000256" key="1">
    <source>
        <dbReference type="SAM" id="MobiDB-lite"/>
    </source>
</evidence>
<feature type="signal peptide" evidence="2">
    <location>
        <begin position="1"/>
        <end position="19"/>
    </location>
</feature>
<dbReference type="Proteomes" id="UP001055219">
    <property type="component" value="Unassembled WGS sequence"/>
</dbReference>